<evidence type="ECO:0000259" key="6">
    <source>
        <dbReference type="PROSITE" id="PS51910"/>
    </source>
</evidence>
<dbReference type="PANTHER" id="PTHR11177:SF317">
    <property type="entry name" value="CHITINASE 12-RELATED"/>
    <property type="match status" value="1"/>
</dbReference>
<reference evidence="7 8" key="1">
    <citation type="submission" date="2018-01" db="EMBL/GenBank/DDBJ databases">
        <title>Whole genome sequencing of Histamine producing bacteria.</title>
        <authorList>
            <person name="Butler K."/>
        </authorList>
    </citation>
    <scope>NUCLEOTIDE SEQUENCE [LARGE SCALE GENOMIC DNA]</scope>
    <source>
        <strain evidence="7 8">A2-1</strain>
    </source>
</reference>
<sequence length="441" mass="49514">MRYFSRNYYLSVIMATLVSCFFSNQASAHAIKHSSPVIAAYYPDWKVYTPKTPYSANMLPVNDLTHIIYAFLAVCGPVDASPDNIKKIMKTQCKNKPIGTAIVLDDYAALQMKLKGKTSSKVGYHGNFGQLKLLSEENPNLSILPSFGGWTLSEPFHTVALNDKYRKTFVDSAIKLIQKYDFFDGIQIDWEYPGGHGLSGLGIDNVDNERLAYTKLIHELRTQLNTLGIKNKRTYQLSAAVNGAPKTLPGIDWKKVSQDLDQIFLMSFDFLGSWGPTVGHHSNLYSTPLTPDDMSVDSQVNSLLKQGVDRKKIIIGSPFYGRGWKGVDNASADKLEGLSSKGTMDKGSDIADPGYFNYSDIVKYLINNKKMGYQYYYDKKAEAAVLFSQKKNEYISFEDKRSLQAKVDYVKKHQLGGVFGWEATSDHNHELIKLLSKSFKQ</sequence>
<dbReference type="Pfam" id="PF00704">
    <property type="entry name" value="Glyco_hydro_18"/>
    <property type="match status" value="1"/>
</dbReference>
<dbReference type="EMBL" id="PYOY01000001">
    <property type="protein sequence ID" value="PSX09800.1"/>
    <property type="molecule type" value="Genomic_DNA"/>
</dbReference>
<feature type="chain" id="PRO_5032748050" description="chitinase" evidence="5">
    <location>
        <begin position="29"/>
        <end position="441"/>
    </location>
</feature>
<name>A0A855SHA9_PHOAN</name>
<keyword evidence="3" id="KW-0146">Chitin degradation</keyword>
<dbReference type="InterPro" id="IPR050314">
    <property type="entry name" value="Glycosyl_Hydrlase_18"/>
</dbReference>
<evidence type="ECO:0000313" key="8">
    <source>
        <dbReference type="Proteomes" id="UP000241440"/>
    </source>
</evidence>
<dbReference type="AlphaFoldDB" id="A0A855SHA9"/>
<dbReference type="GeneID" id="61227920"/>
<proteinExistence type="predicted"/>
<evidence type="ECO:0000256" key="4">
    <source>
        <dbReference type="ARBA" id="ARBA00023326"/>
    </source>
</evidence>
<dbReference type="InterPro" id="IPR017853">
    <property type="entry name" value="GH"/>
</dbReference>
<organism evidence="7 8">
    <name type="scientific">Photobacterium angustum</name>
    <dbReference type="NCBI Taxonomy" id="661"/>
    <lineage>
        <taxon>Bacteria</taxon>
        <taxon>Pseudomonadati</taxon>
        <taxon>Pseudomonadota</taxon>
        <taxon>Gammaproteobacteria</taxon>
        <taxon>Vibrionales</taxon>
        <taxon>Vibrionaceae</taxon>
        <taxon>Photobacterium</taxon>
    </lineage>
</organism>
<dbReference type="EC" id="3.2.1.14" evidence="2"/>
<evidence type="ECO:0000256" key="2">
    <source>
        <dbReference type="ARBA" id="ARBA00012729"/>
    </source>
</evidence>
<gene>
    <name evidence="7" type="ORF">C0W41_03135</name>
</gene>
<keyword evidence="4" id="KW-0119">Carbohydrate metabolism</keyword>
<dbReference type="Gene3D" id="3.20.20.80">
    <property type="entry name" value="Glycosidases"/>
    <property type="match status" value="1"/>
</dbReference>
<dbReference type="GO" id="GO:0008843">
    <property type="term" value="F:endochitinase activity"/>
    <property type="evidence" value="ECO:0007669"/>
    <property type="project" value="UniProtKB-EC"/>
</dbReference>
<evidence type="ECO:0000256" key="1">
    <source>
        <dbReference type="ARBA" id="ARBA00000822"/>
    </source>
</evidence>
<dbReference type="PROSITE" id="PS51910">
    <property type="entry name" value="GH18_2"/>
    <property type="match status" value="1"/>
</dbReference>
<dbReference type="InterPro" id="IPR001223">
    <property type="entry name" value="Glyco_hydro18_cat"/>
</dbReference>
<dbReference type="Gene3D" id="3.10.50.10">
    <property type="match status" value="1"/>
</dbReference>
<dbReference type="SUPFAM" id="SSF54556">
    <property type="entry name" value="Chitinase insertion domain"/>
    <property type="match status" value="1"/>
</dbReference>
<feature type="domain" description="GH18" evidence="6">
    <location>
        <begin position="36"/>
        <end position="441"/>
    </location>
</feature>
<dbReference type="CDD" id="cd06548">
    <property type="entry name" value="GH18_chitinase"/>
    <property type="match status" value="1"/>
</dbReference>
<dbReference type="GO" id="GO:0008061">
    <property type="term" value="F:chitin binding"/>
    <property type="evidence" value="ECO:0007669"/>
    <property type="project" value="InterPro"/>
</dbReference>
<feature type="signal peptide" evidence="5">
    <location>
        <begin position="1"/>
        <end position="28"/>
    </location>
</feature>
<keyword evidence="4" id="KW-0624">Polysaccharide degradation</keyword>
<evidence type="ECO:0000313" key="7">
    <source>
        <dbReference type="EMBL" id="PSX09800.1"/>
    </source>
</evidence>
<dbReference type="InterPro" id="IPR011583">
    <property type="entry name" value="Chitinase_II/V-like_cat"/>
</dbReference>
<dbReference type="PANTHER" id="PTHR11177">
    <property type="entry name" value="CHITINASE"/>
    <property type="match status" value="1"/>
</dbReference>
<dbReference type="PROSITE" id="PS51257">
    <property type="entry name" value="PROKAR_LIPOPROTEIN"/>
    <property type="match status" value="1"/>
</dbReference>
<evidence type="ECO:0000256" key="5">
    <source>
        <dbReference type="SAM" id="SignalP"/>
    </source>
</evidence>
<dbReference type="InterPro" id="IPR029070">
    <property type="entry name" value="Chitinase_insertion_sf"/>
</dbReference>
<keyword evidence="5" id="KW-0732">Signal</keyword>
<dbReference type="GO" id="GO:0006032">
    <property type="term" value="P:chitin catabolic process"/>
    <property type="evidence" value="ECO:0007669"/>
    <property type="project" value="UniProtKB-KW"/>
</dbReference>
<dbReference type="GO" id="GO:0000272">
    <property type="term" value="P:polysaccharide catabolic process"/>
    <property type="evidence" value="ECO:0007669"/>
    <property type="project" value="UniProtKB-KW"/>
</dbReference>
<protein>
    <recommendedName>
        <fullName evidence="2">chitinase</fullName>
        <ecNumber evidence="2">3.2.1.14</ecNumber>
    </recommendedName>
</protein>
<comment type="caution">
    <text evidence="7">The sequence shown here is derived from an EMBL/GenBank/DDBJ whole genome shotgun (WGS) entry which is preliminary data.</text>
</comment>
<evidence type="ECO:0000256" key="3">
    <source>
        <dbReference type="ARBA" id="ARBA00023024"/>
    </source>
</evidence>
<dbReference type="SUPFAM" id="SSF51445">
    <property type="entry name" value="(Trans)glycosidases"/>
    <property type="match status" value="1"/>
</dbReference>
<dbReference type="Proteomes" id="UP000241440">
    <property type="component" value="Unassembled WGS sequence"/>
</dbReference>
<dbReference type="RefSeq" id="WP_052956603.1">
    <property type="nucleotide sequence ID" value="NZ_JZSV01000001.1"/>
</dbReference>
<accession>A0A855SHA9</accession>
<dbReference type="SMART" id="SM00636">
    <property type="entry name" value="Glyco_18"/>
    <property type="match status" value="1"/>
</dbReference>
<comment type="catalytic activity">
    <reaction evidence="1">
        <text>Random endo-hydrolysis of N-acetyl-beta-D-glucosaminide (1-&gt;4)-beta-linkages in chitin and chitodextrins.</text>
        <dbReference type="EC" id="3.2.1.14"/>
    </reaction>
</comment>